<dbReference type="CDD" id="cd01164">
    <property type="entry name" value="FruK_PfkB_like"/>
    <property type="match status" value="1"/>
</dbReference>
<name>A0ABT5Y766_9GAMM</name>
<organism evidence="8 9">
    <name type="scientific">Marinobacter iranensis</name>
    <dbReference type="NCBI Taxonomy" id="2962607"/>
    <lineage>
        <taxon>Bacteria</taxon>
        <taxon>Pseudomonadati</taxon>
        <taxon>Pseudomonadota</taxon>
        <taxon>Gammaproteobacteria</taxon>
        <taxon>Pseudomonadales</taxon>
        <taxon>Marinobacteraceae</taxon>
        <taxon>Marinobacter</taxon>
    </lineage>
</organism>
<keyword evidence="4" id="KW-0418">Kinase</keyword>
<dbReference type="Proteomes" id="UP001143391">
    <property type="component" value="Unassembled WGS sequence"/>
</dbReference>
<dbReference type="PANTHER" id="PTHR46566">
    <property type="entry name" value="1-PHOSPHOFRUCTOKINASE-RELATED"/>
    <property type="match status" value="1"/>
</dbReference>
<dbReference type="InterPro" id="IPR011611">
    <property type="entry name" value="PfkB_dom"/>
</dbReference>
<evidence type="ECO:0000313" key="9">
    <source>
        <dbReference type="Proteomes" id="UP001143391"/>
    </source>
</evidence>
<accession>A0ABT5Y766</accession>
<dbReference type="NCBIfam" id="TIGR03168">
    <property type="entry name" value="1-PFK"/>
    <property type="match status" value="1"/>
</dbReference>
<keyword evidence="5" id="KW-0067">ATP-binding</keyword>
<keyword evidence="2 6" id="KW-0808">Transferase</keyword>
<evidence type="ECO:0000256" key="6">
    <source>
        <dbReference type="PIRNR" id="PIRNR000535"/>
    </source>
</evidence>
<evidence type="ECO:0000313" key="8">
    <source>
        <dbReference type="EMBL" id="MDF0749412.1"/>
    </source>
</evidence>
<protein>
    <recommendedName>
        <fullName evidence="6">Phosphofructokinase</fullName>
    </recommendedName>
</protein>
<evidence type="ECO:0000256" key="2">
    <source>
        <dbReference type="ARBA" id="ARBA00022679"/>
    </source>
</evidence>
<dbReference type="Pfam" id="PF00294">
    <property type="entry name" value="PfkB"/>
    <property type="match status" value="1"/>
</dbReference>
<dbReference type="Gene3D" id="3.40.1190.20">
    <property type="match status" value="1"/>
</dbReference>
<dbReference type="NCBIfam" id="TIGR03828">
    <property type="entry name" value="pfkB"/>
    <property type="match status" value="1"/>
</dbReference>
<evidence type="ECO:0000256" key="4">
    <source>
        <dbReference type="ARBA" id="ARBA00022777"/>
    </source>
</evidence>
<feature type="domain" description="Carbohydrate kinase PfkB" evidence="7">
    <location>
        <begin position="18"/>
        <end position="293"/>
    </location>
</feature>
<evidence type="ECO:0000256" key="3">
    <source>
        <dbReference type="ARBA" id="ARBA00022741"/>
    </source>
</evidence>
<dbReference type="InterPro" id="IPR029056">
    <property type="entry name" value="Ribokinase-like"/>
</dbReference>
<dbReference type="InterPro" id="IPR022463">
    <property type="entry name" value="1-PFruKinase"/>
</dbReference>
<comment type="similarity">
    <text evidence="1 6">Belongs to the carbohydrate kinase PfkB family.</text>
</comment>
<dbReference type="PANTHER" id="PTHR46566:SF5">
    <property type="entry name" value="1-PHOSPHOFRUCTOKINASE"/>
    <property type="match status" value="1"/>
</dbReference>
<dbReference type="InterPro" id="IPR017583">
    <property type="entry name" value="Tagatose/fructose_Pkinase"/>
</dbReference>
<evidence type="ECO:0000256" key="5">
    <source>
        <dbReference type="ARBA" id="ARBA00022840"/>
    </source>
</evidence>
<evidence type="ECO:0000256" key="1">
    <source>
        <dbReference type="ARBA" id="ARBA00010688"/>
    </source>
</evidence>
<keyword evidence="3" id="KW-0547">Nucleotide-binding</keyword>
<proteinExistence type="inferred from homology"/>
<dbReference type="GO" id="GO:0008662">
    <property type="term" value="F:1-phosphofructokinase activity"/>
    <property type="evidence" value="ECO:0007669"/>
    <property type="project" value="UniProtKB-EC"/>
</dbReference>
<dbReference type="RefSeq" id="WP_275704907.1">
    <property type="nucleotide sequence ID" value="NZ_JANCMW010000002.1"/>
</dbReference>
<keyword evidence="9" id="KW-1185">Reference proteome</keyword>
<dbReference type="SUPFAM" id="SSF53613">
    <property type="entry name" value="Ribokinase-like"/>
    <property type="match status" value="1"/>
</dbReference>
<sequence length="324" mass="34218">MARILTITLNPALDLNVETGTFNPGSVNRSRTTRLDAAGKGINLGRVLARLGHTVTVSGLLGEINAAPFERLFASETLEDRFIRVPGQNRINVKIAEDGGRVTDLNGPGFDVSPEALGRLKARLDELLTDYNAVVIAGSLPGGFPTDALAELISLVRAAHIPVWLDTSGPALKAGLEALPDGIKPNVDELAEWAGRPLGSLDAIAEAARSLQATGIADVVISMGEEGVLWLSPQGNWLASPPRVTVTSTVCAGDTLLAGMIHGLLEHHHPEQVLSTATALSAECVRHVGVGDPQADDFTQLIQNTRVTLFTPWPGQNNNGEIPL</sequence>
<dbReference type="PIRSF" id="PIRSF000535">
    <property type="entry name" value="1PFK/6PFK/LacC"/>
    <property type="match status" value="1"/>
</dbReference>
<dbReference type="EMBL" id="JANCMW010000002">
    <property type="protein sequence ID" value="MDF0749412.1"/>
    <property type="molecule type" value="Genomic_DNA"/>
</dbReference>
<gene>
    <name evidence="8" type="primary">pfkB</name>
    <name evidence="8" type="ORF">NLU14_04115</name>
</gene>
<reference evidence="8" key="1">
    <citation type="submission" date="2022-07" db="EMBL/GenBank/DDBJ databases">
        <title>Marinobacter iranensis a new bacterium isolate from a hipersaline lake in Iran.</title>
        <authorList>
            <person name="Mohammad A.M.A."/>
            <person name="Cristina S.-P."/>
            <person name="Antonio V."/>
        </authorList>
    </citation>
    <scope>NUCLEOTIDE SEQUENCE</scope>
    <source>
        <strain evidence="8">71-i</strain>
    </source>
</reference>
<evidence type="ECO:0000259" key="7">
    <source>
        <dbReference type="Pfam" id="PF00294"/>
    </source>
</evidence>
<comment type="caution">
    <text evidence="8">The sequence shown here is derived from an EMBL/GenBank/DDBJ whole genome shotgun (WGS) entry which is preliminary data.</text>
</comment>